<accession>A0ABT6WX95</accession>
<gene>
    <name evidence="1" type="ORF">QLQ12_37825</name>
</gene>
<organism evidence="1 2">
    <name type="scientific">Actinoplanes sandaracinus</name>
    <dbReference type="NCBI Taxonomy" id="3045177"/>
    <lineage>
        <taxon>Bacteria</taxon>
        <taxon>Bacillati</taxon>
        <taxon>Actinomycetota</taxon>
        <taxon>Actinomycetes</taxon>
        <taxon>Micromonosporales</taxon>
        <taxon>Micromonosporaceae</taxon>
        <taxon>Actinoplanes</taxon>
    </lineage>
</organism>
<evidence type="ECO:0000313" key="2">
    <source>
        <dbReference type="Proteomes" id="UP001241758"/>
    </source>
</evidence>
<dbReference type="RefSeq" id="WP_282765734.1">
    <property type="nucleotide sequence ID" value="NZ_JASCTH010000032.1"/>
</dbReference>
<protein>
    <recommendedName>
        <fullName evidence="3">DUF4440 domain-containing protein</fullName>
    </recommendedName>
</protein>
<evidence type="ECO:0008006" key="3">
    <source>
        <dbReference type="Google" id="ProtNLM"/>
    </source>
</evidence>
<dbReference type="EMBL" id="JASCTH010000032">
    <property type="protein sequence ID" value="MDI6104366.1"/>
    <property type="molecule type" value="Genomic_DNA"/>
</dbReference>
<dbReference type="Proteomes" id="UP001241758">
    <property type="component" value="Unassembled WGS sequence"/>
</dbReference>
<proteinExistence type="predicted"/>
<comment type="caution">
    <text evidence="1">The sequence shown here is derived from an EMBL/GenBank/DDBJ whole genome shotgun (WGS) entry which is preliminary data.</text>
</comment>
<name>A0ABT6WX95_9ACTN</name>
<sequence>MAERDALTAYRGMWSAFVEAAKTSDAEAPQLREYASDQALSLIVSGLLTDHAQGKITKGDLAVNPKATEVKPEQSPTEVTVLDCVDSTKWLEYKSSGELWDDEPGSKHRTTATVKRSDDTWKVSSFILEESGTC</sequence>
<keyword evidence="2" id="KW-1185">Reference proteome</keyword>
<evidence type="ECO:0000313" key="1">
    <source>
        <dbReference type="EMBL" id="MDI6104366.1"/>
    </source>
</evidence>
<reference evidence="1 2" key="1">
    <citation type="submission" date="2023-05" db="EMBL/GenBank/DDBJ databases">
        <title>Actinoplanes sp. NEAU-A12 genome sequencing.</title>
        <authorList>
            <person name="Wang Z.-S."/>
        </authorList>
    </citation>
    <scope>NUCLEOTIDE SEQUENCE [LARGE SCALE GENOMIC DNA]</scope>
    <source>
        <strain evidence="1 2">NEAU-A12</strain>
    </source>
</reference>